<evidence type="ECO:0008006" key="5">
    <source>
        <dbReference type="Google" id="ProtNLM"/>
    </source>
</evidence>
<keyword evidence="2" id="KW-0472">Membrane</keyword>
<protein>
    <recommendedName>
        <fullName evidence="5">DUF4190 domain-containing protein</fullName>
    </recommendedName>
</protein>
<evidence type="ECO:0000256" key="2">
    <source>
        <dbReference type="SAM" id="Phobius"/>
    </source>
</evidence>
<feature type="compositionally biased region" description="Gly residues" evidence="1">
    <location>
        <begin position="237"/>
        <end position="254"/>
    </location>
</feature>
<organism evidence="3 4">
    <name type="scientific">Nocardia testacea</name>
    <dbReference type="NCBI Taxonomy" id="248551"/>
    <lineage>
        <taxon>Bacteria</taxon>
        <taxon>Bacillati</taxon>
        <taxon>Actinomycetota</taxon>
        <taxon>Actinomycetes</taxon>
        <taxon>Mycobacteriales</taxon>
        <taxon>Nocardiaceae</taxon>
        <taxon>Nocardia</taxon>
    </lineage>
</organism>
<feature type="compositionally biased region" description="Basic and acidic residues" evidence="1">
    <location>
        <begin position="1"/>
        <end position="23"/>
    </location>
</feature>
<feature type="compositionally biased region" description="Low complexity" evidence="1">
    <location>
        <begin position="255"/>
        <end position="269"/>
    </location>
</feature>
<feature type="transmembrane region" description="Helical" evidence="2">
    <location>
        <begin position="351"/>
        <end position="370"/>
    </location>
</feature>
<feature type="compositionally biased region" description="Low complexity" evidence="1">
    <location>
        <begin position="110"/>
        <end position="120"/>
    </location>
</feature>
<reference evidence="3 4" key="1">
    <citation type="submission" date="2024-10" db="EMBL/GenBank/DDBJ databases">
        <title>The Natural Products Discovery Center: Release of the First 8490 Sequenced Strains for Exploring Actinobacteria Biosynthetic Diversity.</title>
        <authorList>
            <person name="Kalkreuter E."/>
            <person name="Kautsar S.A."/>
            <person name="Yang D."/>
            <person name="Bader C.D."/>
            <person name="Teijaro C.N."/>
            <person name="Fluegel L."/>
            <person name="Davis C.M."/>
            <person name="Simpson J.R."/>
            <person name="Lauterbach L."/>
            <person name="Steele A.D."/>
            <person name="Gui C."/>
            <person name="Meng S."/>
            <person name="Li G."/>
            <person name="Viehrig K."/>
            <person name="Ye F."/>
            <person name="Su P."/>
            <person name="Kiefer A.F."/>
            <person name="Nichols A."/>
            <person name="Cepeda A.J."/>
            <person name="Yan W."/>
            <person name="Fan B."/>
            <person name="Jiang Y."/>
            <person name="Adhikari A."/>
            <person name="Zheng C.-J."/>
            <person name="Schuster L."/>
            <person name="Cowan T.M."/>
            <person name="Smanski M.J."/>
            <person name="Chevrette M.G."/>
            <person name="De Carvalho L.P.S."/>
            <person name="Shen B."/>
        </authorList>
    </citation>
    <scope>NUCLEOTIDE SEQUENCE [LARGE SCALE GENOMIC DNA]</scope>
    <source>
        <strain evidence="3 4">NPDC019377</strain>
    </source>
</reference>
<feature type="compositionally biased region" description="Gly residues" evidence="1">
    <location>
        <begin position="270"/>
        <end position="285"/>
    </location>
</feature>
<gene>
    <name evidence="3" type="ORF">ACH49Z_30215</name>
</gene>
<dbReference type="Proteomes" id="UP001611494">
    <property type="component" value="Unassembled WGS sequence"/>
</dbReference>
<name>A0ABW7W5T4_9NOCA</name>
<dbReference type="RefSeq" id="WP_397066734.1">
    <property type="nucleotide sequence ID" value="NZ_JBIRYL010000022.1"/>
</dbReference>
<feature type="compositionally biased region" description="Gly residues" evidence="1">
    <location>
        <begin position="196"/>
        <end position="222"/>
    </location>
</feature>
<evidence type="ECO:0000313" key="4">
    <source>
        <dbReference type="Proteomes" id="UP001611494"/>
    </source>
</evidence>
<comment type="caution">
    <text evidence="3">The sequence shown here is derived from an EMBL/GenBank/DDBJ whole genome shotgun (WGS) entry which is preliminary data.</text>
</comment>
<feature type="region of interest" description="Disordered" evidence="1">
    <location>
        <begin position="1"/>
        <end position="305"/>
    </location>
</feature>
<proteinExistence type="predicted"/>
<feature type="compositionally biased region" description="Pro residues" evidence="1">
    <location>
        <begin position="182"/>
        <end position="195"/>
    </location>
</feature>
<dbReference type="EMBL" id="JBIRYL010000022">
    <property type="protein sequence ID" value="MFI2234131.1"/>
    <property type="molecule type" value="Genomic_DNA"/>
</dbReference>
<feature type="transmembrane region" description="Helical" evidence="2">
    <location>
        <begin position="310"/>
        <end position="339"/>
    </location>
</feature>
<accession>A0ABW7W5T4</accession>
<keyword evidence="4" id="KW-1185">Reference proteome</keyword>
<feature type="compositionally biased region" description="Low complexity" evidence="1">
    <location>
        <begin position="286"/>
        <end position="304"/>
    </location>
</feature>
<keyword evidence="2" id="KW-0812">Transmembrane</keyword>
<evidence type="ECO:0000313" key="3">
    <source>
        <dbReference type="EMBL" id="MFI2234131.1"/>
    </source>
</evidence>
<evidence type="ECO:0000256" key="1">
    <source>
        <dbReference type="SAM" id="MobiDB-lite"/>
    </source>
</evidence>
<sequence length="382" mass="38252">MSTPQDPRDSGDNPEDRSTDRPAPDSGATGGTAADRPRETPDAPYVTPGAPQPPDDTQTPGHAPEPPAGDTGAGTPQPPETGEPYGAQAARSDDPPTEYLPKLLGRGSRPAAGPEQSAPGPGEGGEASEPGWHPDSAEQRPPGGDVPPQAWSPRPEEQSPGQAWQQQSPGGYSGPGQQGGAPYPPPGGGQYPPPGGYGGQYGGGAGYGGQPGGGYGGPGGWGPQEQSGWGAQEQSGWGSGEQAGWGRQEQGGRGPQEQAGRGGAPDWSGGAPGGWPGETPGGGGYPAYPEQQQYQPYGTPEQPQRSGPQVLSIIGFVCAAVSLLFCPIVFGAAGIVLGVIGHIRGEPLGKWAAVAAAICLVVGVVIGLLLTGTEIVPNESSG</sequence>
<keyword evidence="2" id="KW-1133">Transmembrane helix</keyword>